<feature type="transmembrane region" description="Helical" evidence="1">
    <location>
        <begin position="55"/>
        <end position="76"/>
    </location>
</feature>
<sequence>MKPLSRQELTDLELQTSEQMSEYMLELAKAKARIDAELYYKNSIELRKSNAHNSFLYSFLLGIVGICIGFWISYFAK</sequence>
<keyword evidence="1" id="KW-0472">Membrane</keyword>
<evidence type="ECO:0000313" key="3">
    <source>
        <dbReference type="Proteomes" id="UP000248132"/>
    </source>
</evidence>
<name>A0A318XFX6_9FIRM</name>
<accession>A0A318XFX6</accession>
<reference evidence="2 3" key="1">
    <citation type="submission" date="2018-06" db="EMBL/GenBank/DDBJ databases">
        <title>Genomic Encyclopedia of Type Strains, Phase I: the one thousand microbial genomes (KMG-I) project.</title>
        <authorList>
            <person name="Kyrpides N."/>
        </authorList>
    </citation>
    <scope>NUCLEOTIDE SEQUENCE [LARGE SCALE GENOMIC DNA]</scope>
    <source>
        <strain evidence="2 3">DSM 19573</strain>
    </source>
</reference>
<dbReference type="RefSeq" id="WP_110463574.1">
    <property type="nucleotide sequence ID" value="NZ_QKMR01000032.1"/>
</dbReference>
<gene>
    <name evidence="2" type="ORF">LY28_03630</name>
</gene>
<dbReference type="Proteomes" id="UP000248132">
    <property type="component" value="Unassembled WGS sequence"/>
</dbReference>
<dbReference type="AlphaFoldDB" id="A0A318XFX6"/>
<keyword evidence="1" id="KW-1133">Transmembrane helix</keyword>
<dbReference type="OrthoDB" id="9858445at2"/>
<proteinExistence type="predicted"/>
<comment type="caution">
    <text evidence="2">The sequence shown here is derived from an EMBL/GenBank/DDBJ whole genome shotgun (WGS) entry which is preliminary data.</text>
</comment>
<evidence type="ECO:0000256" key="1">
    <source>
        <dbReference type="SAM" id="Phobius"/>
    </source>
</evidence>
<keyword evidence="1" id="KW-0812">Transmembrane</keyword>
<dbReference type="EMBL" id="QKMR01000032">
    <property type="protein sequence ID" value="PYG84367.1"/>
    <property type="molecule type" value="Genomic_DNA"/>
</dbReference>
<protein>
    <submittedName>
        <fullName evidence="2">Uncharacterized protein</fullName>
    </submittedName>
</protein>
<organism evidence="2 3">
    <name type="scientific">Ruminiclostridium sufflavum DSM 19573</name>
    <dbReference type="NCBI Taxonomy" id="1121337"/>
    <lineage>
        <taxon>Bacteria</taxon>
        <taxon>Bacillati</taxon>
        <taxon>Bacillota</taxon>
        <taxon>Clostridia</taxon>
        <taxon>Eubacteriales</taxon>
        <taxon>Oscillospiraceae</taxon>
        <taxon>Ruminiclostridium</taxon>
    </lineage>
</organism>
<keyword evidence="3" id="KW-1185">Reference proteome</keyword>
<evidence type="ECO:0000313" key="2">
    <source>
        <dbReference type="EMBL" id="PYG84367.1"/>
    </source>
</evidence>